<protein>
    <submittedName>
        <fullName evidence="2">DUF1145 domain-containing protein</fullName>
    </submittedName>
</protein>
<sequence>MRATILFGKSITALAWLLMVFNLLHPFAGNIAIILNILLGVTTMMHGLQTLIFYTLFNQALPLAKADYVKAFIFGVFALLEYRQKLLQQQAQSPHQR</sequence>
<keyword evidence="1" id="KW-1133">Transmembrane helix</keyword>
<dbReference type="InterPro" id="IPR009525">
    <property type="entry name" value="DUF1145"/>
</dbReference>
<dbReference type="PANTHER" id="PTHR38775:SF1">
    <property type="entry name" value="INNER MEMBRANE PROTEIN"/>
    <property type="match status" value="1"/>
</dbReference>
<dbReference type="RefSeq" id="WP_212594805.1">
    <property type="nucleotide sequence ID" value="NZ_CP073587.1"/>
</dbReference>
<evidence type="ECO:0000256" key="1">
    <source>
        <dbReference type="SAM" id="Phobius"/>
    </source>
</evidence>
<evidence type="ECO:0000313" key="2">
    <source>
        <dbReference type="EMBL" id="QUN05779.1"/>
    </source>
</evidence>
<dbReference type="PANTHER" id="PTHR38775">
    <property type="entry name" value="INNER MEMBRANE PROTEIN-RELATED"/>
    <property type="match status" value="1"/>
</dbReference>
<gene>
    <name evidence="2" type="ORF">KDN34_16635</name>
</gene>
<keyword evidence="1" id="KW-0472">Membrane</keyword>
<evidence type="ECO:0000313" key="3">
    <source>
        <dbReference type="Proteomes" id="UP000679575"/>
    </source>
</evidence>
<dbReference type="Pfam" id="PF06611">
    <property type="entry name" value="DUF1145"/>
    <property type="match status" value="1"/>
</dbReference>
<organism evidence="2 3">
    <name type="scientific">Shewanella yunxiaonensis</name>
    <dbReference type="NCBI Taxonomy" id="2829809"/>
    <lineage>
        <taxon>Bacteria</taxon>
        <taxon>Pseudomonadati</taxon>
        <taxon>Pseudomonadota</taxon>
        <taxon>Gammaproteobacteria</taxon>
        <taxon>Alteromonadales</taxon>
        <taxon>Shewanellaceae</taxon>
        <taxon>Shewanella</taxon>
    </lineage>
</organism>
<name>A0ABX7YTW9_9GAMM</name>
<keyword evidence="1" id="KW-0812">Transmembrane</keyword>
<feature type="transmembrane region" description="Helical" evidence="1">
    <location>
        <begin position="6"/>
        <end position="24"/>
    </location>
</feature>
<dbReference type="EMBL" id="CP073587">
    <property type="protein sequence ID" value="QUN05779.1"/>
    <property type="molecule type" value="Genomic_DNA"/>
</dbReference>
<dbReference type="Proteomes" id="UP000679575">
    <property type="component" value="Chromosome"/>
</dbReference>
<accession>A0ABX7YTW9</accession>
<keyword evidence="3" id="KW-1185">Reference proteome</keyword>
<reference evidence="2 3" key="1">
    <citation type="submission" date="2021-04" db="EMBL/GenBank/DDBJ databases">
        <title>Novel species identification of genus Shewanella.</title>
        <authorList>
            <person name="Liu G."/>
        </authorList>
    </citation>
    <scope>NUCLEOTIDE SEQUENCE [LARGE SCALE GENOMIC DNA]</scope>
    <source>
        <strain evidence="2 3">FJAT-54481</strain>
    </source>
</reference>
<proteinExistence type="predicted"/>